<dbReference type="InterPro" id="IPR021740">
    <property type="entry name" value="Velvet"/>
</dbReference>
<dbReference type="PROSITE" id="PS51821">
    <property type="entry name" value="VELVET"/>
    <property type="match status" value="1"/>
</dbReference>
<evidence type="ECO:0000256" key="1">
    <source>
        <dbReference type="ARBA" id="ARBA00004123"/>
    </source>
</evidence>
<proteinExistence type="predicted"/>
<dbReference type="Proteomes" id="UP000076532">
    <property type="component" value="Unassembled WGS sequence"/>
</dbReference>
<evidence type="ECO:0000256" key="4">
    <source>
        <dbReference type="ARBA" id="ARBA00023242"/>
    </source>
</evidence>
<dbReference type="EMBL" id="KV417491">
    <property type="protein sequence ID" value="KZP31008.1"/>
    <property type="molecule type" value="Genomic_DNA"/>
</dbReference>
<sequence length="331" mass="36879">MFRSPDSPDTFTDDADQRSGANDSYRPPVGSGGSSRFMSSRFPVANLRAELLEVQKTEVGRKFASVDRRALDPPPVIQLKLYYVNDAGTDAETEQEANYDDLQGAGLVCCVDLLQVPHTMPVATASAIEMWRESVPPVTFPHTDEYMDQKCSLAPSWDHSRYQEHVSCTCGDLSCYVTHRETADGVLANVGSHFAIADLQCVNVLVGEMFVQSITMEHEGKTALIFPFANLAVKMEGNFILRYRVFDLFSQHGEEGPPIMASCYGVQFRVYSTKDFPGLRASTELTKSLARYGVSLNVRHTQRIRKQTQDCGPTGQSIDLQQMWQGIQSRK</sequence>
<evidence type="ECO:0000313" key="7">
    <source>
        <dbReference type="EMBL" id="KZP31008.1"/>
    </source>
</evidence>
<reference evidence="7 8" key="1">
    <citation type="journal article" date="2016" name="Mol. Biol. Evol.">
        <title>Comparative Genomics of Early-Diverging Mushroom-Forming Fungi Provides Insights into the Origins of Lignocellulose Decay Capabilities.</title>
        <authorList>
            <person name="Nagy L.G."/>
            <person name="Riley R."/>
            <person name="Tritt A."/>
            <person name="Adam C."/>
            <person name="Daum C."/>
            <person name="Floudas D."/>
            <person name="Sun H."/>
            <person name="Yadav J.S."/>
            <person name="Pangilinan J."/>
            <person name="Larsson K.H."/>
            <person name="Matsuura K."/>
            <person name="Barry K."/>
            <person name="Labutti K."/>
            <person name="Kuo R."/>
            <person name="Ohm R.A."/>
            <person name="Bhattacharya S.S."/>
            <person name="Shirouzu T."/>
            <person name="Yoshinaga Y."/>
            <person name="Martin F.M."/>
            <person name="Grigoriev I.V."/>
            <person name="Hibbett D.S."/>
        </authorList>
    </citation>
    <scope>NUCLEOTIDE SEQUENCE [LARGE SCALE GENOMIC DNA]</scope>
    <source>
        <strain evidence="7 8">CBS 109695</strain>
    </source>
</reference>
<organism evidence="7 8">
    <name type="scientific">Athelia psychrophila</name>
    <dbReference type="NCBI Taxonomy" id="1759441"/>
    <lineage>
        <taxon>Eukaryota</taxon>
        <taxon>Fungi</taxon>
        <taxon>Dikarya</taxon>
        <taxon>Basidiomycota</taxon>
        <taxon>Agaricomycotina</taxon>
        <taxon>Agaricomycetes</taxon>
        <taxon>Agaricomycetidae</taxon>
        <taxon>Atheliales</taxon>
        <taxon>Atheliaceae</taxon>
        <taxon>Athelia</taxon>
    </lineage>
</organism>
<accession>A0A166TUS2</accession>
<evidence type="ECO:0000256" key="5">
    <source>
        <dbReference type="SAM" id="MobiDB-lite"/>
    </source>
</evidence>
<keyword evidence="2" id="KW-0805">Transcription regulation</keyword>
<keyword evidence="8" id="KW-1185">Reference proteome</keyword>
<name>A0A166TUS2_9AGAM</name>
<feature type="domain" description="Velvet" evidence="6">
    <location>
        <begin position="44"/>
        <end position="299"/>
    </location>
</feature>
<dbReference type="OrthoDB" id="5599552at2759"/>
<dbReference type="Gene3D" id="2.60.40.3960">
    <property type="entry name" value="Velvet domain"/>
    <property type="match status" value="1"/>
</dbReference>
<comment type="subcellular location">
    <subcellularLocation>
        <location evidence="1">Nucleus</location>
    </subcellularLocation>
</comment>
<keyword evidence="4" id="KW-0539">Nucleus</keyword>
<keyword evidence="3" id="KW-0804">Transcription</keyword>
<dbReference type="PANTHER" id="PTHR33572">
    <property type="entry name" value="SPORE DEVELOPMENT REGULATOR VOSA"/>
    <property type="match status" value="1"/>
</dbReference>
<dbReference type="PANTHER" id="PTHR33572:SF3">
    <property type="entry name" value="VELVET COMPLEX SUBUNIT B"/>
    <property type="match status" value="1"/>
</dbReference>
<protein>
    <recommendedName>
        <fullName evidence="6">Velvet domain-containing protein</fullName>
    </recommendedName>
</protein>
<dbReference type="Pfam" id="PF11754">
    <property type="entry name" value="Velvet"/>
    <property type="match status" value="1"/>
</dbReference>
<dbReference type="InterPro" id="IPR038491">
    <property type="entry name" value="Velvet_dom_sf"/>
</dbReference>
<evidence type="ECO:0000256" key="3">
    <source>
        <dbReference type="ARBA" id="ARBA00023163"/>
    </source>
</evidence>
<evidence type="ECO:0000313" key="8">
    <source>
        <dbReference type="Proteomes" id="UP000076532"/>
    </source>
</evidence>
<gene>
    <name evidence="7" type="ORF">FIBSPDRAFT_976897</name>
</gene>
<feature type="region of interest" description="Disordered" evidence="5">
    <location>
        <begin position="1"/>
        <end position="37"/>
    </location>
</feature>
<dbReference type="GO" id="GO:0005634">
    <property type="term" value="C:nucleus"/>
    <property type="evidence" value="ECO:0007669"/>
    <property type="project" value="UniProtKB-SubCell"/>
</dbReference>
<evidence type="ECO:0000256" key="2">
    <source>
        <dbReference type="ARBA" id="ARBA00023015"/>
    </source>
</evidence>
<dbReference type="InterPro" id="IPR037525">
    <property type="entry name" value="Velvet_dom"/>
</dbReference>
<dbReference type="AlphaFoldDB" id="A0A166TUS2"/>
<evidence type="ECO:0000259" key="6">
    <source>
        <dbReference type="PROSITE" id="PS51821"/>
    </source>
</evidence>